<evidence type="ECO:0000256" key="3">
    <source>
        <dbReference type="ARBA" id="ARBA00022795"/>
    </source>
</evidence>
<dbReference type="Proteomes" id="UP000199340">
    <property type="component" value="Unassembled WGS sequence"/>
</dbReference>
<name>A0A1G8NBA0_9RHOB</name>
<dbReference type="Pfam" id="PF03963">
    <property type="entry name" value="FlgD"/>
    <property type="match status" value="1"/>
</dbReference>
<feature type="region of interest" description="Disordered" evidence="6">
    <location>
        <begin position="1"/>
        <end position="26"/>
    </location>
</feature>
<dbReference type="OrthoDB" id="9785233at2"/>
<comment type="similarity">
    <text evidence="1 5">Belongs to the FlgD family.</text>
</comment>
<dbReference type="EMBL" id="FNEB01000005">
    <property type="protein sequence ID" value="SDI77395.1"/>
    <property type="molecule type" value="Genomic_DNA"/>
</dbReference>
<dbReference type="GO" id="GO:0044781">
    <property type="term" value="P:bacterial-type flagellum organization"/>
    <property type="evidence" value="ECO:0007669"/>
    <property type="project" value="UniProtKB-UniRule"/>
</dbReference>
<reference evidence="7 8" key="1">
    <citation type="submission" date="2016-10" db="EMBL/GenBank/DDBJ databases">
        <authorList>
            <person name="de Groot N.N."/>
        </authorList>
    </citation>
    <scope>NUCLEOTIDE SEQUENCE [LARGE SCALE GENOMIC DNA]</scope>
    <source>
        <strain evidence="7 8">DSM 28010</strain>
    </source>
</reference>
<dbReference type="RefSeq" id="WP_090028757.1">
    <property type="nucleotide sequence ID" value="NZ_FNEB01000005.1"/>
</dbReference>
<evidence type="ECO:0000256" key="6">
    <source>
        <dbReference type="SAM" id="MobiDB-lite"/>
    </source>
</evidence>
<evidence type="ECO:0000313" key="7">
    <source>
        <dbReference type="EMBL" id="SDI77395.1"/>
    </source>
</evidence>
<evidence type="ECO:0000256" key="4">
    <source>
        <dbReference type="ARBA" id="ARBA00024746"/>
    </source>
</evidence>
<evidence type="ECO:0000256" key="5">
    <source>
        <dbReference type="RuleBase" id="RU362076"/>
    </source>
</evidence>
<dbReference type="InterPro" id="IPR005648">
    <property type="entry name" value="FlgD"/>
</dbReference>
<dbReference type="STRING" id="490829.SAMN05421850_105138"/>
<keyword evidence="3 5" id="KW-1005">Bacterial flagellum biogenesis</keyword>
<comment type="function">
    <text evidence="4 5">Required for flagellar hook formation. May act as a scaffolding protein.</text>
</comment>
<accession>A0A1G8NBA0</accession>
<keyword evidence="7" id="KW-0969">Cilium</keyword>
<gene>
    <name evidence="7" type="ORF">SAMN05421850_105138</name>
</gene>
<evidence type="ECO:0000256" key="2">
    <source>
        <dbReference type="ARBA" id="ARBA00016013"/>
    </source>
</evidence>
<organism evidence="7 8">
    <name type="scientific">Lutimaribacter saemankumensis</name>
    <dbReference type="NCBI Taxonomy" id="490829"/>
    <lineage>
        <taxon>Bacteria</taxon>
        <taxon>Pseudomonadati</taxon>
        <taxon>Pseudomonadota</taxon>
        <taxon>Alphaproteobacteria</taxon>
        <taxon>Rhodobacterales</taxon>
        <taxon>Roseobacteraceae</taxon>
        <taxon>Lutimaribacter</taxon>
    </lineage>
</organism>
<proteinExistence type="inferred from homology"/>
<dbReference type="AlphaFoldDB" id="A0A1G8NBA0"/>
<protein>
    <recommendedName>
        <fullName evidence="2 5">Basal-body rod modification protein FlgD</fullName>
    </recommendedName>
</protein>
<keyword evidence="7" id="KW-0966">Cell projection</keyword>
<evidence type="ECO:0000256" key="1">
    <source>
        <dbReference type="ARBA" id="ARBA00010577"/>
    </source>
</evidence>
<keyword evidence="7" id="KW-0282">Flagellum</keyword>
<sequence length="222" mass="23296">MTDFQTIQPAYSASSGTNNTTGKKESALSSDFETFLKMLTVQMQNQDPLNPVESSEFAVQLATFSAVEQQVLTNDLLGRILGQSGAGLTQMAGFVGMEVRAPGPAHFDGAPIAVWAEPAAGADQADLVVRDGFGNEVSRDPIVGDGGRTVWHGALSGGGTALHGTYEFDVESRSADGSVIDRLAAEPYSRVIEAQQTSQGIVLMTEFGQIIPASSVSALRGQ</sequence>
<keyword evidence="8" id="KW-1185">Reference proteome</keyword>
<evidence type="ECO:0000313" key="8">
    <source>
        <dbReference type="Proteomes" id="UP000199340"/>
    </source>
</evidence>